<keyword evidence="2" id="KW-0238">DNA-binding</keyword>
<dbReference type="GO" id="GO:0006355">
    <property type="term" value="P:regulation of DNA-templated transcription"/>
    <property type="evidence" value="ECO:0007669"/>
    <property type="project" value="InterPro"/>
</dbReference>
<dbReference type="PROSITE" id="PS50043">
    <property type="entry name" value="HTH_LUXR_2"/>
    <property type="match status" value="1"/>
</dbReference>
<gene>
    <name evidence="5" type="ORF">Kalk_10045</name>
</gene>
<dbReference type="InterPro" id="IPR016032">
    <property type="entry name" value="Sig_transdc_resp-reg_C-effctor"/>
</dbReference>
<dbReference type="Gene3D" id="1.10.10.10">
    <property type="entry name" value="Winged helix-like DNA-binding domain superfamily/Winged helix DNA-binding domain"/>
    <property type="match status" value="1"/>
</dbReference>
<dbReference type="CDD" id="cd06170">
    <property type="entry name" value="LuxR_C_like"/>
    <property type="match status" value="1"/>
</dbReference>
<dbReference type="InterPro" id="IPR059106">
    <property type="entry name" value="WHD_MalT"/>
</dbReference>
<name>A0A2K9LKH4_9GAMM</name>
<dbReference type="PANTHER" id="PTHR44688:SF16">
    <property type="entry name" value="DNA-BINDING TRANSCRIPTIONAL ACTIVATOR DEVR_DOSR"/>
    <property type="match status" value="1"/>
</dbReference>
<protein>
    <recommendedName>
        <fullName evidence="4">HTH luxR-type domain-containing protein</fullName>
    </recommendedName>
</protein>
<dbReference type="Pfam" id="PF25873">
    <property type="entry name" value="WHD_MalT"/>
    <property type="match status" value="1"/>
</dbReference>
<dbReference type="PANTHER" id="PTHR44688">
    <property type="entry name" value="DNA-BINDING TRANSCRIPTIONAL ACTIVATOR DEVR_DOSR"/>
    <property type="match status" value="1"/>
</dbReference>
<keyword evidence="1" id="KW-0805">Transcription regulation</keyword>
<evidence type="ECO:0000313" key="5">
    <source>
        <dbReference type="EMBL" id="AUM12737.1"/>
    </source>
</evidence>
<dbReference type="Gene3D" id="3.40.50.300">
    <property type="entry name" value="P-loop containing nucleotide triphosphate hydrolases"/>
    <property type="match status" value="1"/>
</dbReference>
<dbReference type="AlphaFoldDB" id="A0A2K9LKH4"/>
<dbReference type="EMBL" id="CP022684">
    <property type="protein sequence ID" value="AUM12737.1"/>
    <property type="molecule type" value="Genomic_DNA"/>
</dbReference>
<dbReference type="InterPro" id="IPR000792">
    <property type="entry name" value="Tscrpt_reg_LuxR_C"/>
</dbReference>
<evidence type="ECO:0000256" key="1">
    <source>
        <dbReference type="ARBA" id="ARBA00023015"/>
    </source>
</evidence>
<dbReference type="SUPFAM" id="SSF52540">
    <property type="entry name" value="P-loop containing nucleoside triphosphate hydrolases"/>
    <property type="match status" value="1"/>
</dbReference>
<dbReference type="InterPro" id="IPR036388">
    <property type="entry name" value="WH-like_DNA-bd_sf"/>
</dbReference>
<evidence type="ECO:0000256" key="3">
    <source>
        <dbReference type="ARBA" id="ARBA00023163"/>
    </source>
</evidence>
<dbReference type="KEGG" id="kak:Kalk_10045"/>
<keyword evidence="6" id="KW-1185">Reference proteome</keyword>
<proteinExistence type="predicted"/>
<dbReference type="Proteomes" id="UP000235116">
    <property type="component" value="Chromosome"/>
</dbReference>
<dbReference type="InterPro" id="IPR027417">
    <property type="entry name" value="P-loop_NTPase"/>
</dbReference>
<feature type="domain" description="HTH luxR-type" evidence="4">
    <location>
        <begin position="839"/>
        <end position="904"/>
    </location>
</feature>
<dbReference type="SMART" id="SM00421">
    <property type="entry name" value="HTH_LUXR"/>
    <property type="match status" value="1"/>
</dbReference>
<keyword evidence="3" id="KW-0804">Transcription</keyword>
<organism evidence="5 6">
    <name type="scientific">Ketobacter alkanivorans</name>
    <dbReference type="NCBI Taxonomy" id="1917421"/>
    <lineage>
        <taxon>Bacteria</taxon>
        <taxon>Pseudomonadati</taxon>
        <taxon>Pseudomonadota</taxon>
        <taxon>Gammaproteobacteria</taxon>
        <taxon>Pseudomonadales</taxon>
        <taxon>Ketobacteraceae</taxon>
        <taxon>Ketobacter</taxon>
    </lineage>
</organism>
<evidence type="ECO:0000256" key="2">
    <source>
        <dbReference type="ARBA" id="ARBA00023125"/>
    </source>
</evidence>
<sequence>MPIVAGTRPVKGKCRIMLIKSKFFTPKTKAEWISRDHLSLLDECSIRDANLTVLHAPAGYGKTTLVAQQLQQSELDYVWLTLDVHDNHPARFWRYFIAAFQKLAPGVGEFAQQKLREGQFSSIDDIVSSLVNDLIERSGSRPGVLVLDDFHLITDPDIVLGVQHCVRYLPESFHILIVSRTEINVSRQRYGERPVRVYAFSDLKLTATQIQLMLCKRFAEAVGEHVAEAVFNLTDGWVVGVQLLCMQLSSVEHLQSHINSIANSPARLPEQVVGYFIREVINDLEPWEQSSLLSLGLLPKLSIDLCQNVLGGTVDYGSLLQRLESKALLTATEDRHTELRFHDLFRNVLLELAQQRLPAEAIVQVQHRAIQYLQQYDGLEAAFYYAIEIQQWSEACDCLQSMLLSYRRQGDFLRVSECVERLPNDYIESSLSILIHYCWSLANLGHFQLMHLFLDKGSLIVESMHARLPLDQWSLEDKELVVEFMTTVALAQRLSGYLGSEYSQALWGFARQIDYPRLSKVNLEQGMDAFLLGELDRAAILFERSMDCAVNDKEPYALMVAVSFFYLTALQTGQLQSAMAKLELMQQWLGVTHEHQHEFVSAMVVDFCLAGLRYELGLPIDRERLQRQLSLLTGAHANHHMKWLSLDFYTKLCMKDADYPAAAESLQKLIELDRSARFRIRMGAPSLSALTAELAMHTGDRVAVNQWARSLEHSESPMISYDQVPDRLLLARAYYYLGVYEKAYHLAEELFGLCVSHQRNGHALMASCISLASYLALQGDVVVDEKVDRIVRLIQQTQFHRYIDELMQAFPVLCSISELASSRVTAPPHTDLVAVDTDVKSVMEPLSLREREVLRAAAQGLSNGDIADRLYISINTVKTHLKKIYGKIEVSNRTQALRKAHLLGILEEFD</sequence>
<reference evidence="6" key="1">
    <citation type="submission" date="2017-08" db="EMBL/GenBank/DDBJ databases">
        <title>Direct submision.</title>
        <authorList>
            <person name="Kim S.-J."/>
            <person name="Rhee S.-K."/>
        </authorList>
    </citation>
    <scope>NUCLEOTIDE SEQUENCE [LARGE SCALE GENOMIC DNA]</scope>
    <source>
        <strain evidence="6">GI5</strain>
    </source>
</reference>
<dbReference type="Pfam" id="PF00196">
    <property type="entry name" value="GerE"/>
    <property type="match status" value="1"/>
</dbReference>
<evidence type="ECO:0000259" key="4">
    <source>
        <dbReference type="PROSITE" id="PS50043"/>
    </source>
</evidence>
<dbReference type="SUPFAM" id="SSF46894">
    <property type="entry name" value="C-terminal effector domain of the bipartite response regulators"/>
    <property type="match status" value="1"/>
</dbReference>
<dbReference type="GO" id="GO:0003677">
    <property type="term" value="F:DNA binding"/>
    <property type="evidence" value="ECO:0007669"/>
    <property type="project" value="UniProtKB-KW"/>
</dbReference>
<accession>A0A2K9LKH4</accession>
<evidence type="ECO:0000313" key="6">
    <source>
        <dbReference type="Proteomes" id="UP000235116"/>
    </source>
</evidence>
<dbReference type="PRINTS" id="PR00038">
    <property type="entry name" value="HTHLUXR"/>
</dbReference>